<dbReference type="Pfam" id="PF23221">
    <property type="entry name" value="HEAT_MROH2B_1st"/>
    <property type="match status" value="1"/>
</dbReference>
<proteinExistence type="predicted"/>
<organism evidence="2 3">
    <name type="scientific">Fasciolopsis buskii</name>
    <dbReference type="NCBI Taxonomy" id="27845"/>
    <lineage>
        <taxon>Eukaryota</taxon>
        <taxon>Metazoa</taxon>
        <taxon>Spiralia</taxon>
        <taxon>Lophotrochozoa</taxon>
        <taxon>Platyhelminthes</taxon>
        <taxon>Trematoda</taxon>
        <taxon>Digenea</taxon>
        <taxon>Plagiorchiida</taxon>
        <taxon>Echinostomata</taxon>
        <taxon>Echinostomatoidea</taxon>
        <taxon>Fasciolidae</taxon>
        <taxon>Fasciolopsis</taxon>
    </lineage>
</organism>
<feature type="domain" description="MROH2B-like N-terminal HEAT-repeats" evidence="1">
    <location>
        <begin position="4"/>
        <end position="84"/>
    </location>
</feature>
<keyword evidence="3" id="KW-1185">Reference proteome</keyword>
<dbReference type="OrthoDB" id="1884734at2759"/>
<dbReference type="EMBL" id="LUCM01005546">
    <property type="protein sequence ID" value="KAA0192648.1"/>
    <property type="molecule type" value="Genomic_DNA"/>
</dbReference>
<name>A0A8E0VK21_9TREM</name>
<reference evidence="2" key="1">
    <citation type="submission" date="2019-05" db="EMBL/GenBank/DDBJ databases">
        <title>Annotation for the trematode Fasciolopsis buski.</title>
        <authorList>
            <person name="Choi Y.-J."/>
        </authorList>
    </citation>
    <scope>NUCLEOTIDE SEQUENCE</scope>
    <source>
        <strain evidence="2">HT</strain>
        <tissue evidence="2">Whole worm</tissue>
    </source>
</reference>
<sequence length="463" mass="49964">MQLLPVLLTQTMKYLPEATDDQIRTALTTTLGQYCDSALEYLSITQDAVITWDTVLELLSSHTCAAVDIILNTWLPNTKETVLLTSIYTNFGSIASLTETHYLLGQLPKTLNFFTTSWRRASSPAMELALCQSLNTFISTVIRRSKTVTTTVTQRPTEGVSLLSRLSVNPKPSATSGPTDIHSVFASELDSLVTCLFQHLFQIAQRQSLAENSGCFDTYTKVLREIKRAFATLSSSYPSRILLAVQFHLTSGSELSRTVTIDLLRHLVSAGPSSSDRSSFSKTMQQQILNSVLHLLFGTGVSLPGFQLTSGSVSGAGPTTTSTKTTTTATTATAVSGMSAGNTPSRRSSSLRHSLMGDVVHGAPLGPDRDSLLLGEIASGENVAPPIRVELIKLVLTLGSLGYLDLQGGHVLVEFVVRQSALTQAYLTAQDKVSNIFVAFILLGDEFLTVSRRSSSYCFSTSA</sequence>
<dbReference type="Proteomes" id="UP000728185">
    <property type="component" value="Unassembled WGS sequence"/>
</dbReference>
<accession>A0A8E0VK21</accession>
<gene>
    <name evidence="2" type="ORF">FBUS_10279</name>
</gene>
<dbReference type="SUPFAM" id="SSF48371">
    <property type="entry name" value="ARM repeat"/>
    <property type="match status" value="1"/>
</dbReference>
<protein>
    <recommendedName>
        <fullName evidence="1">MROH2B-like N-terminal HEAT-repeats domain-containing protein</fullName>
    </recommendedName>
</protein>
<dbReference type="AlphaFoldDB" id="A0A8E0VK21"/>
<evidence type="ECO:0000313" key="3">
    <source>
        <dbReference type="Proteomes" id="UP000728185"/>
    </source>
</evidence>
<dbReference type="InterPro" id="IPR016024">
    <property type="entry name" value="ARM-type_fold"/>
</dbReference>
<dbReference type="InterPro" id="IPR056282">
    <property type="entry name" value="MROH2B-like_N_HEAT"/>
</dbReference>
<evidence type="ECO:0000313" key="2">
    <source>
        <dbReference type="EMBL" id="KAA0192648.1"/>
    </source>
</evidence>
<evidence type="ECO:0000259" key="1">
    <source>
        <dbReference type="Pfam" id="PF23221"/>
    </source>
</evidence>
<comment type="caution">
    <text evidence="2">The sequence shown here is derived from an EMBL/GenBank/DDBJ whole genome shotgun (WGS) entry which is preliminary data.</text>
</comment>